<accession>A0ABS5F3S3</accession>
<dbReference type="Gene3D" id="2.60.40.10">
    <property type="entry name" value="Immunoglobulins"/>
    <property type="match status" value="1"/>
</dbReference>
<proteinExistence type="inferred from homology"/>
<dbReference type="PANTHER" id="PTHR30504:SF2">
    <property type="entry name" value="GLUCANS BIOSYNTHESIS PROTEIN G"/>
    <property type="match status" value="1"/>
</dbReference>
<comment type="caution">
    <text evidence="6">The sequence shown here is derived from an EMBL/GenBank/DDBJ whole genome shotgun (WGS) entry which is preliminary data.</text>
</comment>
<dbReference type="InterPro" id="IPR011013">
    <property type="entry name" value="Gal_mutarotase_sf_dom"/>
</dbReference>
<evidence type="ECO:0000256" key="2">
    <source>
        <dbReference type="ARBA" id="ARBA00005001"/>
    </source>
</evidence>
<reference evidence="7" key="1">
    <citation type="journal article" date="2021" name="Syst. Appl. Microbiol.">
        <title>Roseomonas hellenica sp. nov., isolated from roots of wild-growing Alkanna tinctoria.</title>
        <authorList>
            <person name="Rat A."/>
            <person name="Naranjo H.D."/>
            <person name="Lebbe L."/>
            <person name="Cnockaert M."/>
            <person name="Krigas N."/>
            <person name="Grigoriadou K."/>
            <person name="Maloupa E."/>
            <person name="Willems A."/>
        </authorList>
    </citation>
    <scope>NUCLEOTIDE SEQUENCE [LARGE SCALE GENOMIC DNA]</scope>
    <source>
        <strain evidence="7">LMG 31523</strain>
    </source>
</reference>
<sequence>MRARERARCGPAAPSACRVPRLEKPLFRRETLTALTGSALLLGGSRINPVSAQPAGGAPAAFNDGTVKGLARDLARRPYRAPDATLPRAFTDLSYDDYRTLRFDPQRALWREPNLRFQVQLFHRGFLYAQRVELHEVVDGQARPIPYDPATFTLGGREPPGADFGHAGFRIHFPLNRPDVSDELCAFLGASYFRAVGKGLLYGLSARGLAIKTADPGGEEFPFFRSFWLERPRPGADSIGVHALLDSPSATASFRFTIRPGDDTVFDVQATIFPRAELTAAGIAPLTSMYYFAPNDRVGVDDYRTAVHDSDGLMVASSRGEQMWRPLHNPRDLQASIFAEVNPRGFGLMQRRRGFTDYDDLEAGYEKRPSLWVEPIGDWGEGAIHLIEIPTDGEIHDNIAAFWRPAQPMRVGEEYNFVYRLHWLPAAPGNPDLAKFTAARVGAAGRSGRLFVLDAEGGKPPQLAPDALPTLEVTASQGEIRHPIVLRNAVTGGWRVHFELAPGNARLVELRVLLKVGGQPLTETWLYRWTASA</sequence>
<dbReference type="Gene3D" id="2.70.98.10">
    <property type="match status" value="1"/>
</dbReference>
<protein>
    <submittedName>
        <fullName evidence="6">Glucan biosynthesis protein</fullName>
    </submittedName>
</protein>
<name>A0ABS5F3S3_9PROT</name>
<dbReference type="PIRSF" id="PIRSF006281">
    <property type="entry name" value="MdoG"/>
    <property type="match status" value="1"/>
</dbReference>
<keyword evidence="4" id="KW-0574">Periplasm</keyword>
<comment type="pathway">
    <text evidence="2">Glycan metabolism; osmoregulated periplasmic glucan (OPG) biosynthesis.</text>
</comment>
<organism evidence="6 7">
    <name type="scientific">Plastoroseomonas hellenica</name>
    <dbReference type="NCBI Taxonomy" id="2687306"/>
    <lineage>
        <taxon>Bacteria</taxon>
        <taxon>Pseudomonadati</taxon>
        <taxon>Pseudomonadota</taxon>
        <taxon>Alphaproteobacteria</taxon>
        <taxon>Acetobacterales</taxon>
        <taxon>Acetobacteraceae</taxon>
        <taxon>Plastoroseomonas</taxon>
    </lineage>
</organism>
<dbReference type="Pfam" id="PF04349">
    <property type="entry name" value="MdoG"/>
    <property type="match status" value="1"/>
</dbReference>
<dbReference type="InterPro" id="IPR013783">
    <property type="entry name" value="Ig-like_fold"/>
</dbReference>
<dbReference type="SUPFAM" id="SSF74650">
    <property type="entry name" value="Galactose mutarotase-like"/>
    <property type="match status" value="1"/>
</dbReference>
<evidence type="ECO:0000256" key="1">
    <source>
        <dbReference type="ARBA" id="ARBA00004418"/>
    </source>
</evidence>
<comment type="similarity">
    <text evidence="3">Belongs to the OpgD/OpgG family.</text>
</comment>
<evidence type="ECO:0000313" key="6">
    <source>
        <dbReference type="EMBL" id="MBR0667229.1"/>
    </source>
</evidence>
<dbReference type="EMBL" id="JAAGBB010000032">
    <property type="protein sequence ID" value="MBR0667229.1"/>
    <property type="molecule type" value="Genomic_DNA"/>
</dbReference>
<feature type="domain" description="Glucan biosynthesis periplasmic MdoG C-terminal" evidence="5">
    <location>
        <begin position="62"/>
        <end position="529"/>
    </location>
</feature>
<gene>
    <name evidence="6" type="ORF">GXW71_22920</name>
</gene>
<dbReference type="InterPro" id="IPR014438">
    <property type="entry name" value="Glucan_biosyn_MdoG/MdoD"/>
</dbReference>
<dbReference type="InterPro" id="IPR007444">
    <property type="entry name" value="Glucan_biosyn_MdoG_C"/>
</dbReference>
<evidence type="ECO:0000313" key="7">
    <source>
        <dbReference type="Proteomes" id="UP001196870"/>
    </source>
</evidence>
<keyword evidence="7" id="KW-1185">Reference proteome</keyword>
<evidence type="ECO:0000256" key="3">
    <source>
        <dbReference type="ARBA" id="ARBA00009284"/>
    </source>
</evidence>
<dbReference type="InterPro" id="IPR014718">
    <property type="entry name" value="GH-type_carb-bd"/>
</dbReference>
<dbReference type="SUPFAM" id="SSF81296">
    <property type="entry name" value="E set domains"/>
    <property type="match status" value="1"/>
</dbReference>
<dbReference type="InterPro" id="IPR014756">
    <property type="entry name" value="Ig_E-set"/>
</dbReference>
<evidence type="ECO:0000256" key="4">
    <source>
        <dbReference type="ARBA" id="ARBA00022764"/>
    </source>
</evidence>
<comment type="subcellular location">
    <subcellularLocation>
        <location evidence="1">Periplasm</location>
    </subcellularLocation>
</comment>
<dbReference type="PANTHER" id="PTHR30504">
    <property type="entry name" value="GLUCANS BIOSYNTHESIS PROTEIN"/>
    <property type="match status" value="1"/>
</dbReference>
<dbReference type="Proteomes" id="UP001196870">
    <property type="component" value="Unassembled WGS sequence"/>
</dbReference>
<evidence type="ECO:0000259" key="5">
    <source>
        <dbReference type="Pfam" id="PF04349"/>
    </source>
</evidence>